<organism evidence="2 3">
    <name type="scientific">Curvularia kusanoi</name>
    <name type="common">Cochliobolus kusanoi</name>
    <dbReference type="NCBI Taxonomy" id="90978"/>
    <lineage>
        <taxon>Eukaryota</taxon>
        <taxon>Fungi</taxon>
        <taxon>Dikarya</taxon>
        <taxon>Ascomycota</taxon>
        <taxon>Pezizomycotina</taxon>
        <taxon>Dothideomycetes</taxon>
        <taxon>Pleosporomycetidae</taxon>
        <taxon>Pleosporales</taxon>
        <taxon>Pleosporineae</taxon>
        <taxon>Pleosporaceae</taxon>
        <taxon>Curvularia</taxon>
    </lineage>
</organism>
<keyword evidence="3" id="KW-1185">Reference proteome</keyword>
<feature type="compositionally biased region" description="Pro residues" evidence="1">
    <location>
        <begin position="92"/>
        <end position="103"/>
    </location>
</feature>
<feature type="compositionally biased region" description="Basic and acidic residues" evidence="1">
    <location>
        <begin position="244"/>
        <end position="257"/>
    </location>
</feature>
<dbReference type="Proteomes" id="UP000801428">
    <property type="component" value="Unassembled WGS sequence"/>
</dbReference>
<evidence type="ECO:0000313" key="2">
    <source>
        <dbReference type="EMBL" id="KAF3009505.1"/>
    </source>
</evidence>
<dbReference type="EMBL" id="SWKU01000002">
    <property type="protein sequence ID" value="KAF3009505.1"/>
    <property type="molecule type" value="Genomic_DNA"/>
</dbReference>
<sequence length="265" mass="29455">MIQAWIHEFRARGPEGQQDWVRLYPAKARAATCSNGFTQEESLWVKDELNLPFAPPPFPAPAPGIPPQLPHLQYVPPHPAPPLHIFTQGPSLFPPNVPPPPEPNDAQYVPPGYVPASLRASQQYSASVISQQVPPPQLPTRLQPSFPPSPKLNDAQYVPPGYNPASLEADQQYGAPVISQRKPSPQPTPTPPQPQKRGRGRPAGSKDKQPRVPKGTYTGLTKGERSAIYRQLGKKRKQEEAEEAEKQKQKQKHEHEQLQQQLDQP</sequence>
<evidence type="ECO:0000256" key="1">
    <source>
        <dbReference type="SAM" id="MobiDB-lite"/>
    </source>
</evidence>
<gene>
    <name evidence="2" type="ORF">E8E13_003867</name>
</gene>
<feature type="compositionally biased region" description="Pro residues" evidence="1">
    <location>
        <begin position="184"/>
        <end position="194"/>
    </location>
</feature>
<proteinExistence type="predicted"/>
<accession>A0A9P4TM40</accession>
<comment type="caution">
    <text evidence="2">The sequence shown here is derived from an EMBL/GenBank/DDBJ whole genome shotgun (WGS) entry which is preliminary data.</text>
</comment>
<evidence type="ECO:0000313" key="3">
    <source>
        <dbReference type="Proteomes" id="UP000801428"/>
    </source>
</evidence>
<feature type="region of interest" description="Disordered" evidence="1">
    <location>
        <begin position="85"/>
        <end position="113"/>
    </location>
</feature>
<reference evidence="2" key="1">
    <citation type="submission" date="2019-04" db="EMBL/GenBank/DDBJ databases">
        <title>Sequencing of skin fungus with MAO and IRED activity.</title>
        <authorList>
            <person name="Marsaioli A.J."/>
            <person name="Bonatto J.M.C."/>
            <person name="Reis Junior O."/>
        </authorList>
    </citation>
    <scope>NUCLEOTIDE SEQUENCE</scope>
    <source>
        <strain evidence="2">30M1</strain>
    </source>
</reference>
<protein>
    <submittedName>
        <fullName evidence="2">Uncharacterized protein</fullName>
    </submittedName>
</protein>
<dbReference type="AlphaFoldDB" id="A0A9P4TM40"/>
<name>A0A9P4TM40_CURKU</name>
<feature type="region of interest" description="Disordered" evidence="1">
    <location>
        <begin position="125"/>
        <end position="265"/>
    </location>
</feature>